<dbReference type="GO" id="GO:0005737">
    <property type="term" value="C:cytoplasm"/>
    <property type="evidence" value="ECO:0007669"/>
    <property type="project" value="UniProtKB-SubCell"/>
</dbReference>
<dbReference type="InterPro" id="IPR008280">
    <property type="entry name" value="Tub_FtsZ_C"/>
</dbReference>
<dbReference type="GO" id="GO:0005525">
    <property type="term" value="F:GTP binding"/>
    <property type="evidence" value="ECO:0007669"/>
    <property type="project" value="UniProtKB-UniRule"/>
</dbReference>
<reference evidence="10 11" key="1">
    <citation type="journal article" date="2018" name="Genome Announc.">
        <title>Ignatzschineria cameli sp. nov., isolated from necrotic foot tissue of dromedaries (Camelus dromedarius) and associated maggots (Wohlfahrtia species) in Dubai.</title>
        <authorList>
            <person name="Tsang C.C."/>
            <person name="Tang J.Y."/>
            <person name="Fong J.Y."/>
            <person name="Kinne J."/>
            <person name="Lee H.H."/>
            <person name="Joseph M."/>
            <person name="Jose S."/>
            <person name="Schuster R.K."/>
            <person name="Tang Y."/>
            <person name="Sivakumar S."/>
            <person name="Chen J.H."/>
            <person name="Teng J.L."/>
            <person name="Lau S.K."/>
            <person name="Wernery U."/>
            <person name="Woo P.C."/>
        </authorList>
    </citation>
    <scope>NUCLEOTIDE SEQUENCE [LARGE SCALE GENOMIC DNA]</scope>
    <source>
        <strain evidence="10 11">KCTC 22643</strain>
    </source>
</reference>
<comment type="caution">
    <text evidence="10">The sequence shown here is derived from an EMBL/GenBank/DDBJ whole genome shotgun (WGS) entry which is preliminary data.</text>
</comment>
<feature type="binding site" evidence="4">
    <location>
        <begin position="24"/>
        <end position="28"/>
    </location>
    <ligand>
        <name>GTP</name>
        <dbReference type="ChEBI" id="CHEBI:37565"/>
    </ligand>
</feature>
<keyword evidence="4 6" id="KW-0717">Septation</keyword>
<keyword evidence="3 4" id="KW-0342">GTP-binding</keyword>
<dbReference type="InterPro" id="IPR045061">
    <property type="entry name" value="FtsZ/CetZ"/>
</dbReference>
<dbReference type="InterPro" id="IPR000158">
    <property type="entry name" value="Cell_div_FtsZ"/>
</dbReference>
<dbReference type="PROSITE" id="PS01135">
    <property type="entry name" value="FTSZ_2"/>
    <property type="match status" value="1"/>
</dbReference>
<dbReference type="Proteomes" id="UP000244948">
    <property type="component" value="Unassembled WGS sequence"/>
</dbReference>
<evidence type="ECO:0000256" key="3">
    <source>
        <dbReference type="ARBA" id="ARBA00023134"/>
    </source>
</evidence>
<protein>
    <recommendedName>
        <fullName evidence="4 5">Cell division protein FtsZ</fullName>
    </recommendedName>
</protein>
<evidence type="ECO:0000256" key="6">
    <source>
        <dbReference type="RuleBase" id="RU000631"/>
    </source>
</evidence>
<evidence type="ECO:0000256" key="7">
    <source>
        <dbReference type="SAM" id="MobiDB-lite"/>
    </source>
</evidence>
<dbReference type="PRINTS" id="PR00423">
    <property type="entry name" value="CELLDVISFTSZ"/>
</dbReference>
<feature type="domain" description="Tubulin/FtsZ GTPase" evidence="8">
    <location>
        <begin position="16"/>
        <end position="208"/>
    </location>
</feature>
<dbReference type="Pfam" id="PF00091">
    <property type="entry name" value="Tubulin"/>
    <property type="match status" value="1"/>
</dbReference>
<dbReference type="AlphaFoldDB" id="A0A2U2ANM2"/>
<sequence length="379" mass="39356">MSIFELQQDINEHGPVIKVIGVGGAGGNAITHMVDSGLTGVTFIAANTDAQDLREAKADIRIQLGEALTRGLGAGANPEIGRQAAEETKDHIKAELNGADMVFIAAGMGGGTGTGAAPIVAEIAKELGILTVAVVSRPFSMEGKKRDQAANQGLKQLAQQVDSLITIPNDRLMSVLGKGVSLYDAFSAANNVLFNAVQGITDSIIKPGMINLDFNDVKTVMKQQGLAMMGVGLSSGDNAAREAIQQAISSPLLEEVSLKGAKGLLVNISGGPKLSIGDLHEIGAIISDYANEETTVVFGAVIDEEMGEDIRVTLVATGLGEYQAPIERGSIADQLLGRTIKPAAATIPTEPAVKEQPKASSSSQSSGYLDIPAFLRKNS</sequence>
<keyword evidence="4 6" id="KW-0132">Cell division</keyword>
<dbReference type="Pfam" id="PF12327">
    <property type="entry name" value="FtsZ_C"/>
    <property type="match status" value="1"/>
</dbReference>
<name>A0A2U2ANM2_9GAMM</name>
<comment type="similarity">
    <text evidence="1 4 6">Belongs to the FtsZ family.</text>
</comment>
<feature type="binding site" evidence="4">
    <location>
        <begin position="111"/>
        <end position="113"/>
    </location>
    <ligand>
        <name>GTP</name>
        <dbReference type="ChEBI" id="CHEBI:37565"/>
    </ligand>
</feature>
<comment type="function">
    <text evidence="4 6">Essential cell division protein that forms a contractile ring structure (Z ring) at the future cell division site. The regulation of the ring assembly controls the timing and the location of cell division. One of the functions of the FtsZ ring is to recruit other cell division proteins to the septum to produce a new cell wall between the dividing cells. Binds GTP and shows GTPase activity.</text>
</comment>
<dbReference type="CDD" id="cd02201">
    <property type="entry name" value="FtsZ_type1"/>
    <property type="match status" value="1"/>
</dbReference>
<dbReference type="PROSITE" id="PS01134">
    <property type="entry name" value="FTSZ_1"/>
    <property type="match status" value="1"/>
</dbReference>
<evidence type="ECO:0000256" key="2">
    <source>
        <dbReference type="ARBA" id="ARBA00022741"/>
    </source>
</evidence>
<keyword evidence="11" id="KW-1185">Reference proteome</keyword>
<accession>A0A2U2ANM2</accession>
<dbReference type="FunFam" id="3.40.50.1440:FF:000001">
    <property type="entry name" value="Cell division protein FtsZ"/>
    <property type="match status" value="1"/>
</dbReference>
<evidence type="ECO:0000259" key="9">
    <source>
        <dbReference type="SMART" id="SM00865"/>
    </source>
</evidence>
<evidence type="ECO:0000256" key="5">
    <source>
        <dbReference type="NCBIfam" id="TIGR00065"/>
    </source>
</evidence>
<comment type="subcellular location">
    <subcellularLocation>
        <location evidence="4">Cytoplasm</location>
    </subcellularLocation>
    <text evidence="4">Assembles at midcell at the inner surface of the cytoplasmic membrane.</text>
</comment>
<dbReference type="PANTHER" id="PTHR30314:SF3">
    <property type="entry name" value="MITOCHONDRIAL DIVISION PROTEIN FSZA"/>
    <property type="match status" value="1"/>
</dbReference>
<feature type="region of interest" description="Disordered" evidence="7">
    <location>
        <begin position="346"/>
        <end position="379"/>
    </location>
</feature>
<feature type="binding site" evidence="4">
    <location>
        <position position="142"/>
    </location>
    <ligand>
        <name>GTP</name>
        <dbReference type="ChEBI" id="CHEBI:37565"/>
    </ligand>
</feature>
<feature type="binding site" evidence="4">
    <location>
        <position position="190"/>
    </location>
    <ligand>
        <name>GTP</name>
        <dbReference type="ChEBI" id="CHEBI:37565"/>
    </ligand>
</feature>
<keyword evidence="4 6" id="KW-0131">Cell cycle</keyword>
<gene>
    <name evidence="4" type="primary">ftsZ</name>
    <name evidence="10" type="ORF">DC082_04310</name>
</gene>
<dbReference type="EMBL" id="QEWR01000002">
    <property type="protein sequence ID" value="PWD84757.1"/>
    <property type="molecule type" value="Genomic_DNA"/>
</dbReference>
<dbReference type="GO" id="GO:0000917">
    <property type="term" value="P:division septum assembly"/>
    <property type="evidence" value="ECO:0007669"/>
    <property type="project" value="UniProtKB-KW"/>
</dbReference>
<dbReference type="PANTHER" id="PTHR30314">
    <property type="entry name" value="CELL DIVISION PROTEIN FTSZ-RELATED"/>
    <property type="match status" value="1"/>
</dbReference>
<evidence type="ECO:0000313" key="10">
    <source>
        <dbReference type="EMBL" id="PWD84757.1"/>
    </source>
</evidence>
<dbReference type="GO" id="GO:0003924">
    <property type="term" value="F:GTPase activity"/>
    <property type="evidence" value="ECO:0007669"/>
    <property type="project" value="UniProtKB-UniRule"/>
</dbReference>
<comment type="subunit">
    <text evidence="4">Homodimer. Polymerizes to form a dynamic ring structure in a strictly GTP-dependent manner. Interacts directly with several other division proteins.</text>
</comment>
<evidence type="ECO:0000259" key="8">
    <source>
        <dbReference type="SMART" id="SM00864"/>
    </source>
</evidence>
<dbReference type="SMART" id="SM00865">
    <property type="entry name" value="Tubulin_C"/>
    <property type="match status" value="1"/>
</dbReference>
<keyword evidence="4" id="KW-0963">Cytoplasm</keyword>
<feature type="domain" description="Tubulin/FtsZ 2-layer sandwich" evidence="9">
    <location>
        <begin position="210"/>
        <end position="328"/>
    </location>
</feature>
<dbReference type="SMART" id="SM00864">
    <property type="entry name" value="Tubulin"/>
    <property type="match status" value="1"/>
</dbReference>
<dbReference type="Gene3D" id="3.40.50.1440">
    <property type="entry name" value="Tubulin/FtsZ, GTPase domain"/>
    <property type="match status" value="1"/>
</dbReference>
<dbReference type="HAMAP" id="MF_00909">
    <property type="entry name" value="FtsZ"/>
    <property type="match status" value="1"/>
</dbReference>
<organism evidence="10 11">
    <name type="scientific">Ignatzschineria indica</name>
    <dbReference type="NCBI Taxonomy" id="472583"/>
    <lineage>
        <taxon>Bacteria</taxon>
        <taxon>Pseudomonadati</taxon>
        <taxon>Pseudomonadota</taxon>
        <taxon>Gammaproteobacteria</taxon>
        <taxon>Cardiobacteriales</taxon>
        <taxon>Ignatzschineriaceae</taxon>
        <taxon>Ignatzschineria</taxon>
    </lineage>
</organism>
<dbReference type="InterPro" id="IPR037103">
    <property type="entry name" value="Tubulin/FtsZ-like_C"/>
</dbReference>
<dbReference type="InterPro" id="IPR024757">
    <property type="entry name" value="FtsZ_C"/>
</dbReference>
<dbReference type="Gene3D" id="3.30.1330.20">
    <property type="entry name" value="Tubulin/FtsZ, C-terminal domain"/>
    <property type="match status" value="1"/>
</dbReference>
<dbReference type="InterPro" id="IPR020805">
    <property type="entry name" value="Cell_div_FtsZ_CS"/>
</dbReference>
<proteinExistence type="inferred from homology"/>
<keyword evidence="2 4" id="KW-0547">Nucleotide-binding</keyword>
<dbReference type="GO" id="GO:0043093">
    <property type="term" value="P:FtsZ-dependent cytokinesis"/>
    <property type="evidence" value="ECO:0007669"/>
    <property type="project" value="UniProtKB-UniRule"/>
</dbReference>
<feature type="binding site" evidence="4">
    <location>
        <position position="146"/>
    </location>
    <ligand>
        <name>GTP</name>
        <dbReference type="ChEBI" id="CHEBI:37565"/>
    </ligand>
</feature>
<dbReference type="GO" id="GO:0032153">
    <property type="term" value="C:cell division site"/>
    <property type="evidence" value="ECO:0007669"/>
    <property type="project" value="UniProtKB-UniRule"/>
</dbReference>
<evidence type="ECO:0000256" key="4">
    <source>
        <dbReference type="HAMAP-Rule" id="MF_00909"/>
    </source>
</evidence>
<dbReference type="InterPro" id="IPR018316">
    <property type="entry name" value="Tubulin/FtsZ_2-layer-sand-dom"/>
</dbReference>
<dbReference type="GO" id="GO:0051258">
    <property type="term" value="P:protein polymerization"/>
    <property type="evidence" value="ECO:0007669"/>
    <property type="project" value="UniProtKB-UniRule"/>
</dbReference>
<dbReference type="NCBIfam" id="TIGR00065">
    <property type="entry name" value="ftsZ"/>
    <property type="match status" value="1"/>
</dbReference>
<evidence type="ECO:0000256" key="1">
    <source>
        <dbReference type="ARBA" id="ARBA00009690"/>
    </source>
</evidence>
<dbReference type="SUPFAM" id="SSF52490">
    <property type="entry name" value="Tubulin nucleotide-binding domain-like"/>
    <property type="match status" value="1"/>
</dbReference>
<dbReference type="InterPro" id="IPR003008">
    <property type="entry name" value="Tubulin_FtsZ_GTPase"/>
</dbReference>
<dbReference type="InterPro" id="IPR036525">
    <property type="entry name" value="Tubulin/FtsZ_GTPase_sf"/>
</dbReference>
<evidence type="ECO:0000313" key="11">
    <source>
        <dbReference type="Proteomes" id="UP000244948"/>
    </source>
</evidence>
<dbReference type="SUPFAM" id="SSF55307">
    <property type="entry name" value="Tubulin C-terminal domain-like"/>
    <property type="match status" value="1"/>
</dbReference>